<gene>
    <name evidence="1" type="primary">gph_1</name>
    <name evidence="1" type="ORF">CLORY_06330</name>
</gene>
<dbReference type="Pfam" id="PF13419">
    <property type="entry name" value="HAD_2"/>
    <property type="match status" value="1"/>
</dbReference>
<dbReference type="InterPro" id="IPR006439">
    <property type="entry name" value="HAD-SF_hydro_IA"/>
</dbReference>
<evidence type="ECO:0000313" key="2">
    <source>
        <dbReference type="Proteomes" id="UP000190080"/>
    </source>
</evidence>
<accession>A0A1V4IX09</accession>
<protein>
    <submittedName>
        <fullName evidence="1">Phosphoglycolate phosphatase</fullName>
        <ecNumber evidence="1">3.1.3.18</ecNumber>
    </submittedName>
</protein>
<dbReference type="STRING" id="1450648.CLORY_06330"/>
<dbReference type="GO" id="GO:0008967">
    <property type="term" value="F:phosphoglycolate phosphatase activity"/>
    <property type="evidence" value="ECO:0007669"/>
    <property type="project" value="UniProtKB-EC"/>
</dbReference>
<dbReference type="SUPFAM" id="SSF56784">
    <property type="entry name" value="HAD-like"/>
    <property type="match status" value="1"/>
</dbReference>
<dbReference type="Gene3D" id="3.40.50.1000">
    <property type="entry name" value="HAD superfamily/HAD-like"/>
    <property type="match status" value="1"/>
</dbReference>
<dbReference type="NCBIfam" id="TIGR01549">
    <property type="entry name" value="HAD-SF-IA-v1"/>
    <property type="match status" value="1"/>
</dbReference>
<dbReference type="Proteomes" id="UP000190080">
    <property type="component" value="Unassembled WGS sequence"/>
</dbReference>
<dbReference type="Gene3D" id="1.10.150.240">
    <property type="entry name" value="Putative phosphatase, domain 2"/>
    <property type="match status" value="1"/>
</dbReference>
<dbReference type="PANTHER" id="PTHR43434">
    <property type="entry name" value="PHOSPHOGLYCOLATE PHOSPHATASE"/>
    <property type="match status" value="1"/>
</dbReference>
<comment type="caution">
    <text evidence="1">The sequence shown here is derived from an EMBL/GenBank/DDBJ whole genome shotgun (WGS) entry which is preliminary data.</text>
</comment>
<proteinExistence type="predicted"/>
<dbReference type="InterPro" id="IPR041492">
    <property type="entry name" value="HAD_2"/>
</dbReference>
<organism evidence="1 2">
    <name type="scientific">Clostridium oryzae</name>
    <dbReference type="NCBI Taxonomy" id="1450648"/>
    <lineage>
        <taxon>Bacteria</taxon>
        <taxon>Bacillati</taxon>
        <taxon>Bacillota</taxon>
        <taxon>Clostridia</taxon>
        <taxon>Eubacteriales</taxon>
        <taxon>Clostridiaceae</taxon>
        <taxon>Clostridium</taxon>
    </lineage>
</organism>
<dbReference type="GO" id="GO:0006281">
    <property type="term" value="P:DNA repair"/>
    <property type="evidence" value="ECO:0007669"/>
    <property type="project" value="TreeGrafter"/>
</dbReference>
<dbReference type="InterPro" id="IPR050155">
    <property type="entry name" value="HAD-like_hydrolase_sf"/>
</dbReference>
<sequence length="166" mass="19096">MLKKEFGKTMDTIANNLFNDASEEKRNLIMQRCCEYEHDALRENTDNLLFPNVKETIQKLSEKCHLFIVSNCQSGYIELFMKKAEIEKYITDYECFGNTGKGKGENIRLVIDRNNLKDTIYVGDTQGDYEATLLAKVPFVYAKYGFGSVENCYAAINEITDLLNLR</sequence>
<keyword evidence="1" id="KW-0378">Hydrolase</keyword>
<dbReference type="CDD" id="cd01427">
    <property type="entry name" value="HAD_like"/>
    <property type="match status" value="1"/>
</dbReference>
<dbReference type="InterPro" id="IPR023198">
    <property type="entry name" value="PGP-like_dom2"/>
</dbReference>
<name>A0A1V4IX09_9CLOT</name>
<reference evidence="1 2" key="1">
    <citation type="submission" date="2017-03" db="EMBL/GenBank/DDBJ databases">
        <title>Genome sequence of Clostridium oryzae DSM 28571.</title>
        <authorList>
            <person name="Poehlein A."/>
            <person name="Daniel R."/>
        </authorList>
    </citation>
    <scope>NUCLEOTIDE SEQUENCE [LARGE SCALE GENOMIC DNA]</scope>
    <source>
        <strain evidence="1 2">DSM 28571</strain>
    </source>
</reference>
<evidence type="ECO:0000313" key="1">
    <source>
        <dbReference type="EMBL" id="OPJ64439.1"/>
    </source>
</evidence>
<dbReference type="AlphaFoldDB" id="A0A1V4IX09"/>
<keyword evidence="2" id="KW-1185">Reference proteome</keyword>
<dbReference type="EMBL" id="MZGV01000004">
    <property type="protein sequence ID" value="OPJ64439.1"/>
    <property type="molecule type" value="Genomic_DNA"/>
</dbReference>
<dbReference type="InterPro" id="IPR036412">
    <property type="entry name" value="HAD-like_sf"/>
</dbReference>
<dbReference type="EC" id="3.1.3.18" evidence="1"/>
<dbReference type="InterPro" id="IPR023214">
    <property type="entry name" value="HAD_sf"/>
</dbReference>
<dbReference type="PANTHER" id="PTHR43434:SF1">
    <property type="entry name" value="PHOSPHOGLYCOLATE PHOSPHATASE"/>
    <property type="match status" value="1"/>
</dbReference>